<protein>
    <submittedName>
        <fullName evidence="2">Uncharacterized protein</fullName>
    </submittedName>
</protein>
<dbReference type="EMBL" id="CP086365">
    <property type="protein sequence ID" value="UNI24791.1"/>
    <property type="molecule type" value="Genomic_DNA"/>
</dbReference>
<dbReference type="RefSeq" id="XP_047848272.1">
    <property type="nucleotide sequence ID" value="XM_047992258.1"/>
</dbReference>
<dbReference type="Proteomes" id="UP000829364">
    <property type="component" value="Chromosome 12"/>
</dbReference>
<feature type="region of interest" description="Disordered" evidence="1">
    <location>
        <begin position="167"/>
        <end position="193"/>
    </location>
</feature>
<proteinExistence type="predicted"/>
<dbReference type="AlphaFoldDB" id="A0A9Q8QT40"/>
<dbReference type="GeneID" id="72072459"/>
<evidence type="ECO:0000313" key="2">
    <source>
        <dbReference type="EMBL" id="UNI24791.1"/>
    </source>
</evidence>
<dbReference type="KEGG" id="ptkz:JDV02_010515"/>
<feature type="region of interest" description="Disordered" evidence="1">
    <location>
        <begin position="37"/>
        <end position="60"/>
    </location>
</feature>
<organism evidence="2 3">
    <name type="scientific">Purpureocillium takamizusanense</name>
    <dbReference type="NCBI Taxonomy" id="2060973"/>
    <lineage>
        <taxon>Eukaryota</taxon>
        <taxon>Fungi</taxon>
        <taxon>Dikarya</taxon>
        <taxon>Ascomycota</taxon>
        <taxon>Pezizomycotina</taxon>
        <taxon>Sordariomycetes</taxon>
        <taxon>Hypocreomycetidae</taxon>
        <taxon>Hypocreales</taxon>
        <taxon>Ophiocordycipitaceae</taxon>
        <taxon>Purpureocillium</taxon>
    </lineage>
</organism>
<evidence type="ECO:0000256" key="1">
    <source>
        <dbReference type="SAM" id="MobiDB-lite"/>
    </source>
</evidence>
<sequence length="193" mass="21534">MFGHWGEEPCNLRHRDENERAPRPCPFWRMSTELAVPDAHDTAQTGDARSRRLQGDQTAVGGANWPNLRLGGAASDAIGPVVVRVQKPQQIAHQALGRWRVSGRWGVAEQRQGPWLPTRPQHEFKPSTSLIGPRPSPLENRSHLPGQGRRAKKRGDWQWWQCIRATTALNQHDNKPGPALDGAAGEHSLRSEP</sequence>
<reference evidence="2" key="1">
    <citation type="submission" date="2021-11" db="EMBL/GenBank/DDBJ databases">
        <title>Purpureocillium_takamizusanense_genome.</title>
        <authorList>
            <person name="Nguyen N.-H."/>
        </authorList>
    </citation>
    <scope>NUCLEOTIDE SEQUENCE</scope>
    <source>
        <strain evidence="2">PT3</strain>
    </source>
</reference>
<name>A0A9Q8QT40_9HYPO</name>
<evidence type="ECO:0000313" key="3">
    <source>
        <dbReference type="Proteomes" id="UP000829364"/>
    </source>
</evidence>
<accession>A0A9Q8QT40</accession>
<gene>
    <name evidence="2" type="ORF">JDV02_010515</name>
</gene>
<feature type="region of interest" description="Disordered" evidence="1">
    <location>
        <begin position="114"/>
        <end position="155"/>
    </location>
</feature>
<keyword evidence="3" id="KW-1185">Reference proteome</keyword>